<dbReference type="GO" id="GO:0004356">
    <property type="term" value="F:glutamine synthetase activity"/>
    <property type="evidence" value="ECO:0007669"/>
    <property type="project" value="InterPro"/>
</dbReference>
<evidence type="ECO:0000259" key="9">
    <source>
        <dbReference type="PROSITE" id="PS51987"/>
    </source>
</evidence>
<evidence type="ECO:0000256" key="6">
    <source>
        <dbReference type="PROSITE-ProRule" id="PRU01330"/>
    </source>
</evidence>
<evidence type="ECO:0000256" key="3">
    <source>
        <dbReference type="ARBA" id="ARBA00022741"/>
    </source>
</evidence>
<dbReference type="HOGENOM" id="CLU_017290_1_3_4"/>
<accession>B1Y6W3</accession>
<feature type="domain" description="GS beta-grasp" evidence="8">
    <location>
        <begin position="35"/>
        <end position="118"/>
    </location>
</feature>
<dbReference type="InterPro" id="IPR017536">
    <property type="entry name" value="Glutamine_synthetase_typeIII"/>
</dbReference>
<keyword evidence="3" id="KW-0547">Nucleotide-binding</keyword>
<dbReference type="InterPro" id="IPR008146">
    <property type="entry name" value="Gln_synth_cat_dom"/>
</dbReference>
<dbReference type="KEGG" id="lch:Lcho_0166"/>
<keyword evidence="5" id="KW-0460">Magnesium</keyword>
<protein>
    <submittedName>
        <fullName evidence="10">Glutamine synthetase, type III</fullName>
    </submittedName>
</protein>
<comment type="cofactor">
    <cofactor evidence="1">
        <name>Mg(2+)</name>
        <dbReference type="ChEBI" id="CHEBI:18420"/>
    </cofactor>
</comment>
<dbReference type="SUPFAM" id="SSF54368">
    <property type="entry name" value="Glutamine synthetase, N-terminal domain"/>
    <property type="match status" value="1"/>
</dbReference>
<evidence type="ECO:0000313" key="10">
    <source>
        <dbReference type="EMBL" id="ACB32441.1"/>
    </source>
</evidence>
<dbReference type="InterPro" id="IPR008147">
    <property type="entry name" value="Gln_synt_N"/>
</dbReference>
<dbReference type="PANTHER" id="PTHR43785">
    <property type="entry name" value="GAMMA-GLUTAMYLPUTRESCINE SYNTHETASE"/>
    <property type="match status" value="1"/>
</dbReference>
<dbReference type="InterPro" id="IPR014746">
    <property type="entry name" value="Gln_synth/guanido_kin_cat_dom"/>
</dbReference>
<reference evidence="10 11" key="1">
    <citation type="submission" date="2008-03" db="EMBL/GenBank/DDBJ databases">
        <title>Complete sequence of Leptothrix cholodnii SP-6.</title>
        <authorList>
            <consortium name="US DOE Joint Genome Institute"/>
            <person name="Copeland A."/>
            <person name="Lucas S."/>
            <person name="Lapidus A."/>
            <person name="Glavina del Rio T."/>
            <person name="Dalin E."/>
            <person name="Tice H."/>
            <person name="Bruce D."/>
            <person name="Goodwin L."/>
            <person name="Pitluck S."/>
            <person name="Chertkov O."/>
            <person name="Brettin T."/>
            <person name="Detter J.C."/>
            <person name="Han C."/>
            <person name="Kuske C.R."/>
            <person name="Schmutz J."/>
            <person name="Larimer F."/>
            <person name="Land M."/>
            <person name="Hauser L."/>
            <person name="Kyrpides N."/>
            <person name="Lykidis A."/>
            <person name="Emerson D."/>
            <person name="Richardson P."/>
        </authorList>
    </citation>
    <scope>NUCLEOTIDE SEQUENCE [LARGE SCALE GENOMIC DNA]</scope>
    <source>
        <strain evidence="11">ATCC 51168 / LMG 8142 / SP-6</strain>
    </source>
</reference>
<dbReference type="Gene3D" id="3.30.590.10">
    <property type="entry name" value="Glutamine synthetase/guanido kinase, catalytic domain"/>
    <property type="match status" value="1"/>
</dbReference>
<dbReference type="eggNOG" id="COG0174">
    <property type="taxonomic scope" value="Bacteria"/>
</dbReference>
<dbReference type="PANTHER" id="PTHR43785:SF12">
    <property type="entry name" value="TYPE-1 GLUTAMINE SYNTHETASE 2"/>
    <property type="match status" value="1"/>
</dbReference>
<dbReference type="InterPro" id="IPR027303">
    <property type="entry name" value="Gln_synth_gly_rich_site"/>
</dbReference>
<proteinExistence type="inferred from homology"/>
<keyword evidence="4" id="KW-0067">ATP-binding</keyword>
<organism evidence="10 11">
    <name type="scientific">Leptothrix cholodnii (strain ATCC 51168 / LMG 8142 / SP-6)</name>
    <name type="common">Leptothrix discophora (strain SP-6)</name>
    <dbReference type="NCBI Taxonomy" id="395495"/>
    <lineage>
        <taxon>Bacteria</taxon>
        <taxon>Pseudomonadati</taxon>
        <taxon>Pseudomonadota</taxon>
        <taxon>Betaproteobacteria</taxon>
        <taxon>Burkholderiales</taxon>
        <taxon>Sphaerotilaceae</taxon>
        <taxon>Leptothrix</taxon>
    </lineage>
</organism>
<dbReference type="Pfam" id="PF00120">
    <property type="entry name" value="Gln-synt_C"/>
    <property type="match status" value="1"/>
</dbReference>
<dbReference type="EMBL" id="CP001013">
    <property type="protein sequence ID" value="ACB32441.1"/>
    <property type="molecule type" value="Genomic_DNA"/>
</dbReference>
<dbReference type="STRING" id="395495.Lcho_0166"/>
<feature type="domain" description="GS catalytic" evidence="9">
    <location>
        <begin position="124"/>
        <end position="464"/>
    </location>
</feature>
<dbReference type="PROSITE" id="PS51987">
    <property type="entry name" value="GS_CATALYTIC"/>
    <property type="match status" value="1"/>
</dbReference>
<dbReference type="GO" id="GO:0006542">
    <property type="term" value="P:glutamine biosynthetic process"/>
    <property type="evidence" value="ECO:0007669"/>
    <property type="project" value="InterPro"/>
</dbReference>
<evidence type="ECO:0000256" key="1">
    <source>
        <dbReference type="ARBA" id="ARBA00001946"/>
    </source>
</evidence>
<evidence type="ECO:0000313" key="11">
    <source>
        <dbReference type="Proteomes" id="UP000001693"/>
    </source>
</evidence>
<evidence type="ECO:0000259" key="8">
    <source>
        <dbReference type="PROSITE" id="PS51986"/>
    </source>
</evidence>
<dbReference type="SUPFAM" id="SSF55931">
    <property type="entry name" value="Glutamine synthetase/guanido kinase"/>
    <property type="match status" value="1"/>
</dbReference>
<dbReference type="GO" id="GO:0005524">
    <property type="term" value="F:ATP binding"/>
    <property type="evidence" value="ECO:0007669"/>
    <property type="project" value="UniProtKB-KW"/>
</dbReference>
<dbReference type="PROSITE" id="PS00181">
    <property type="entry name" value="GLNA_ATP"/>
    <property type="match status" value="1"/>
</dbReference>
<dbReference type="NCBIfam" id="TIGR03105">
    <property type="entry name" value="gln_synth_III"/>
    <property type="match status" value="1"/>
</dbReference>
<dbReference type="SMART" id="SM01230">
    <property type="entry name" value="Gln-synt_C"/>
    <property type="match status" value="1"/>
</dbReference>
<evidence type="ECO:0000256" key="7">
    <source>
        <dbReference type="RuleBase" id="RU000384"/>
    </source>
</evidence>
<dbReference type="Gene3D" id="3.10.20.70">
    <property type="entry name" value="Glutamine synthetase, N-terminal domain"/>
    <property type="match status" value="1"/>
</dbReference>
<evidence type="ECO:0000256" key="4">
    <source>
        <dbReference type="ARBA" id="ARBA00022840"/>
    </source>
</evidence>
<comment type="similarity">
    <text evidence="6 7">Belongs to the glutamine synthetase family.</text>
</comment>
<dbReference type="AlphaFoldDB" id="B1Y6W3"/>
<keyword evidence="11" id="KW-1185">Reference proteome</keyword>
<name>B1Y6W3_LEPCP</name>
<evidence type="ECO:0000256" key="5">
    <source>
        <dbReference type="ARBA" id="ARBA00022842"/>
    </source>
</evidence>
<keyword evidence="2" id="KW-0436">Ligase</keyword>
<gene>
    <name evidence="10" type="ordered locus">Lcho_0166</name>
</gene>
<sequence>MNTVADPFSARPSADLVTPQRFRTVEETQRHLKSEGVSYVLAQFVDIHGVAKAKSVPVEHLNTVMTDGAGFAGFAICGVGIEPHGPDFMAVGDLSTVSVVPWQPGLARIVCEGHVEGEPWQFDSRVVLKKQVERLSSQGLTMFTGLEPEFSLLRRNADGTIVPHDASDNLAKPCYDYKGLSRTRVFLERLSNAMRATGIDVYQIDHEDANGQFELNYTYTDCLTSCDHFIFFKMAASEIANELGLICSFMPKPFANRPGNGMHMHLSIGDGKRNLFQDKSDPNGLELSPMAYQFMAGLLHHAPALTALCAPTINSYKRLVVGRSLTGATWAPAYISYGDNNRSTMVRIPKGRLELRLPDGACNPYLATAAVIAAGLDGIEKRMDPGTPRNVNLYEWSEAQLKEAGIGLLPQNLNAALDALEGDSVIREALGPVTGEFLKFKRMEWLEYMRHVSEWEVKQYLEFF</sequence>
<dbReference type="InterPro" id="IPR036651">
    <property type="entry name" value="Gln_synt_N_sf"/>
</dbReference>
<dbReference type="Proteomes" id="UP000001693">
    <property type="component" value="Chromosome"/>
</dbReference>
<evidence type="ECO:0000256" key="2">
    <source>
        <dbReference type="ARBA" id="ARBA00022598"/>
    </source>
</evidence>
<dbReference type="PROSITE" id="PS51986">
    <property type="entry name" value="GS_BETA_GRASP"/>
    <property type="match status" value="1"/>
</dbReference>